<dbReference type="Pfam" id="PF00151">
    <property type="entry name" value="Lipase"/>
    <property type="match status" value="1"/>
</dbReference>
<dbReference type="EMBL" id="AK403649">
    <property type="protein sequence ID" value="BAM19844.1"/>
    <property type="molecule type" value="mRNA"/>
</dbReference>
<evidence type="ECO:0000256" key="5">
    <source>
        <dbReference type="SAM" id="SignalP"/>
    </source>
</evidence>
<comment type="subcellular location">
    <subcellularLocation>
        <location evidence="1">Secreted</location>
    </subcellularLocation>
</comment>
<name>I4DPK4_PAPXU</name>
<dbReference type="AlphaFoldDB" id="I4DPK4"/>
<sequence>MLRRWCHIYIVFLFVACLGSIECQDDINDGYGYSWLMFVDEAFNRHLLNFSVLPSHGIRYGKPVFYLYTRNNREDPEVLFIPDDEEYLKSIYFNGSNDIRVVTHGWMSDYQVGWLQSIKDTLLQHYDLNVITIDWAYLAKNPIYPWSALITRFVGKQTAKLLDACTNTYGVGRHRMHLIGHSLGAQVMGYAGMFLNSEVHRITGRYG</sequence>
<dbReference type="Gene3D" id="3.40.50.1820">
    <property type="entry name" value="alpha/beta hydrolase"/>
    <property type="match status" value="1"/>
</dbReference>
<feature type="domain" description="Lipase" evidence="6">
    <location>
        <begin position="64"/>
        <end position="204"/>
    </location>
</feature>
<dbReference type="PANTHER" id="PTHR11610">
    <property type="entry name" value="LIPASE"/>
    <property type="match status" value="1"/>
</dbReference>
<organism evidence="7">
    <name type="scientific">Papilio xuthus</name>
    <name type="common">Asian swallowtail butterfly</name>
    <dbReference type="NCBI Taxonomy" id="66420"/>
    <lineage>
        <taxon>Eukaryota</taxon>
        <taxon>Metazoa</taxon>
        <taxon>Ecdysozoa</taxon>
        <taxon>Arthropoda</taxon>
        <taxon>Hexapoda</taxon>
        <taxon>Insecta</taxon>
        <taxon>Pterygota</taxon>
        <taxon>Neoptera</taxon>
        <taxon>Endopterygota</taxon>
        <taxon>Lepidoptera</taxon>
        <taxon>Glossata</taxon>
        <taxon>Ditrysia</taxon>
        <taxon>Papilionoidea</taxon>
        <taxon>Papilionidae</taxon>
        <taxon>Papilioninae</taxon>
        <taxon>Papilio</taxon>
    </lineage>
</organism>
<dbReference type="PROSITE" id="PS51257">
    <property type="entry name" value="PROKAR_LIPOPROTEIN"/>
    <property type="match status" value="1"/>
</dbReference>
<reference evidence="7" key="1">
    <citation type="journal article" date="2012" name="BMC Biol.">
        <title>Comprehensive microarray-based analysis for stage-specific larval camouflage pattern-associated genes in the swallowtail butterfly, Papilio xuthus.</title>
        <authorList>
            <person name="Futahashi R."/>
            <person name="Shirataki H."/>
            <person name="Narita T."/>
            <person name="Mita K."/>
            <person name="Fujiwara H."/>
        </authorList>
    </citation>
    <scope>NUCLEOTIDE SEQUENCE</scope>
    <source>
        <tissue evidence="7">Epidermis</tissue>
    </source>
</reference>
<dbReference type="PRINTS" id="PR00821">
    <property type="entry name" value="TAGLIPASE"/>
</dbReference>
<evidence type="ECO:0000256" key="3">
    <source>
        <dbReference type="ARBA" id="ARBA00022525"/>
    </source>
</evidence>
<dbReference type="PANTHER" id="PTHR11610:SF173">
    <property type="entry name" value="LIPASE DOMAIN-CONTAINING PROTEIN-RELATED"/>
    <property type="match status" value="1"/>
</dbReference>
<dbReference type="GO" id="GO:0005615">
    <property type="term" value="C:extracellular space"/>
    <property type="evidence" value="ECO:0007669"/>
    <property type="project" value="TreeGrafter"/>
</dbReference>
<dbReference type="GO" id="GO:0016042">
    <property type="term" value="P:lipid catabolic process"/>
    <property type="evidence" value="ECO:0007669"/>
    <property type="project" value="TreeGrafter"/>
</dbReference>
<dbReference type="InterPro" id="IPR000734">
    <property type="entry name" value="TAG_lipase"/>
</dbReference>
<dbReference type="GO" id="GO:0016298">
    <property type="term" value="F:lipase activity"/>
    <property type="evidence" value="ECO:0007669"/>
    <property type="project" value="InterPro"/>
</dbReference>
<dbReference type="InterPro" id="IPR029058">
    <property type="entry name" value="AB_hydrolase_fold"/>
</dbReference>
<protein>
    <recommendedName>
        <fullName evidence="6">Lipase domain-containing protein</fullName>
    </recommendedName>
</protein>
<comment type="similarity">
    <text evidence="2 4">Belongs to the AB hydrolase superfamily. Lipase family.</text>
</comment>
<dbReference type="InterPro" id="IPR013818">
    <property type="entry name" value="Lipase"/>
</dbReference>
<dbReference type="SUPFAM" id="SSF53474">
    <property type="entry name" value="alpha/beta-Hydrolases"/>
    <property type="match status" value="1"/>
</dbReference>
<evidence type="ECO:0000259" key="6">
    <source>
        <dbReference type="Pfam" id="PF00151"/>
    </source>
</evidence>
<evidence type="ECO:0000313" key="7">
    <source>
        <dbReference type="EMBL" id="BAM19844.1"/>
    </source>
</evidence>
<evidence type="ECO:0000256" key="4">
    <source>
        <dbReference type="RuleBase" id="RU004262"/>
    </source>
</evidence>
<keyword evidence="3" id="KW-0964">Secreted</keyword>
<proteinExistence type="evidence at transcript level"/>
<evidence type="ECO:0000256" key="2">
    <source>
        <dbReference type="ARBA" id="ARBA00010701"/>
    </source>
</evidence>
<accession>I4DPK4</accession>
<feature type="signal peptide" evidence="5">
    <location>
        <begin position="1"/>
        <end position="23"/>
    </location>
</feature>
<keyword evidence="5" id="KW-0732">Signal</keyword>
<feature type="chain" id="PRO_5003688719" description="Lipase domain-containing protein" evidence="5">
    <location>
        <begin position="24"/>
        <end position="207"/>
    </location>
</feature>
<evidence type="ECO:0000256" key="1">
    <source>
        <dbReference type="ARBA" id="ARBA00004613"/>
    </source>
</evidence>